<evidence type="ECO:0000313" key="2">
    <source>
        <dbReference type="EMBL" id="AGH96848.1"/>
    </source>
</evidence>
<feature type="transmembrane region" description="Helical" evidence="1">
    <location>
        <begin position="75"/>
        <end position="95"/>
    </location>
</feature>
<dbReference type="EMBL" id="CP003538">
    <property type="protein sequence ID" value="AGH96848.1"/>
    <property type="molecule type" value="Genomic_DNA"/>
</dbReference>
<accession>M4VC83</accession>
<gene>
    <name evidence="2" type="ORF">A11S_10</name>
</gene>
<dbReference type="STRING" id="349215.A11S_10"/>
<dbReference type="HOGENOM" id="CLU_1873036_0_0_5"/>
<protein>
    <recommendedName>
        <fullName evidence="4">Transmembrane protein</fullName>
    </recommendedName>
</protein>
<reference evidence="2 3" key="1">
    <citation type="journal article" date="2013" name="ISME J.">
        <title>By their genes ye shall know them: genomic signatures of predatory bacteria.</title>
        <authorList>
            <person name="Pasternak Z."/>
            <person name="Pietrokovski S."/>
            <person name="Rotem O."/>
            <person name="Gophna U."/>
            <person name="Lurie-Weinberger M.N."/>
            <person name="Jurkevitch E."/>
        </authorList>
    </citation>
    <scope>NUCLEOTIDE SEQUENCE [LARGE SCALE GENOMIC DNA]</scope>
    <source>
        <strain evidence="2">EPB</strain>
    </source>
</reference>
<dbReference type="RefSeq" id="WP_015466414.1">
    <property type="nucleotide sequence ID" value="NC_020812.1"/>
</dbReference>
<feature type="transmembrane region" description="Helical" evidence="1">
    <location>
        <begin position="44"/>
        <end position="63"/>
    </location>
</feature>
<keyword evidence="1" id="KW-0812">Transmembrane</keyword>
<evidence type="ECO:0008006" key="4">
    <source>
        <dbReference type="Google" id="ProtNLM"/>
    </source>
</evidence>
<name>M4VC83_9BACT</name>
<proteinExistence type="predicted"/>
<sequence length="136" mass="14697">MTDSHNTDDTDIDFSAAIDRLDVLNAQIRQHETRMRKLALYSKMTPATAAITGASIAATFGAYNGAKGSDAEPMVGPTFGSMTLFFAFTAAVFFVKQQKTKAAVKNGDAQYQANMVEKAALLDVPVDTFKPLTPQR</sequence>
<dbReference type="Proteomes" id="UP000011932">
    <property type="component" value="Chromosome"/>
</dbReference>
<keyword evidence="1" id="KW-1133">Transmembrane helix</keyword>
<keyword evidence="1" id="KW-0472">Membrane</keyword>
<evidence type="ECO:0000313" key="3">
    <source>
        <dbReference type="Proteomes" id="UP000011932"/>
    </source>
</evidence>
<evidence type="ECO:0000256" key="1">
    <source>
        <dbReference type="SAM" id="Phobius"/>
    </source>
</evidence>
<dbReference type="AlphaFoldDB" id="M4VC83"/>
<dbReference type="KEGG" id="man:A11S_10"/>
<dbReference type="OrthoDB" id="9856645at2"/>
<organism evidence="2 3">
    <name type="scientific">Micavibrio aeruginosavorus EPB</name>
    <dbReference type="NCBI Taxonomy" id="349215"/>
    <lineage>
        <taxon>Bacteria</taxon>
        <taxon>Pseudomonadati</taxon>
        <taxon>Bdellovibrionota</taxon>
        <taxon>Bdellovibrionia</taxon>
        <taxon>Bdellovibrionales</taxon>
        <taxon>Pseudobdellovibrionaceae</taxon>
        <taxon>Micavibrio</taxon>
    </lineage>
</organism>